<keyword evidence="1" id="KW-0812">Transmembrane</keyword>
<evidence type="ECO:0000313" key="4">
    <source>
        <dbReference type="Proteomes" id="UP000078227"/>
    </source>
</evidence>
<name>A0AA94H223_9ENTR</name>
<keyword evidence="4" id="KW-1185">Reference proteome</keyword>
<organism evidence="3 5">
    <name type="scientific">Kosakonia oryzae</name>
    <dbReference type="NCBI Taxonomy" id="497725"/>
    <lineage>
        <taxon>Bacteria</taxon>
        <taxon>Pseudomonadati</taxon>
        <taxon>Pseudomonadota</taxon>
        <taxon>Gammaproteobacteria</taxon>
        <taxon>Enterobacterales</taxon>
        <taxon>Enterobacteriaceae</taxon>
        <taxon>Kosakonia</taxon>
    </lineage>
</organism>
<dbReference type="KEGG" id="kor:AWR26_15990"/>
<protein>
    <submittedName>
        <fullName evidence="3">Uncharacterized protein</fullName>
    </submittedName>
</protein>
<reference evidence="2 4" key="2">
    <citation type="submission" date="2021-03" db="EMBL/GenBank/DDBJ databases">
        <authorList>
            <person name="Li Y."/>
            <person name="Li S."/>
            <person name="Chen M."/>
            <person name="Peng G."/>
            <person name="Tan Z."/>
            <person name="An Q."/>
        </authorList>
    </citation>
    <scope>NUCLEOTIDE SEQUENCE [LARGE SCALE GENOMIC DNA]</scope>
    <source>
        <strain evidence="2 4">Ola 51</strain>
    </source>
</reference>
<dbReference type="Proteomes" id="UP000078227">
    <property type="component" value="Chromosome"/>
</dbReference>
<dbReference type="RefSeq" id="WP_064567373.1">
    <property type="nucleotide sequence ID" value="NZ_CP014007.2"/>
</dbReference>
<evidence type="ECO:0000313" key="3">
    <source>
        <dbReference type="EMBL" id="SFB82918.1"/>
    </source>
</evidence>
<evidence type="ECO:0000313" key="5">
    <source>
        <dbReference type="Proteomes" id="UP000182314"/>
    </source>
</evidence>
<evidence type="ECO:0000256" key="1">
    <source>
        <dbReference type="SAM" id="Phobius"/>
    </source>
</evidence>
<sequence>MNNKKTILFSFIFLVAGAIVGYLYYLFVASSGYTETCSASVIVYHKNVQANFTLDFMYNREAKRGVVSVSGGYMEDNKPTETIRRDVSYTWTENRHSYHFTSTAVNKVDSIETSTDNVIASVLPDFYVYPNKEINYSIRPQGKNGFLFVIGKRPLFLCAR</sequence>
<accession>A0AA94H223</accession>
<proteinExistence type="predicted"/>
<dbReference type="EMBL" id="CP014007">
    <property type="protein sequence ID" value="ANI83584.1"/>
    <property type="molecule type" value="Genomic_DNA"/>
</dbReference>
<dbReference type="Proteomes" id="UP000182314">
    <property type="component" value="Unassembled WGS sequence"/>
</dbReference>
<dbReference type="EMBL" id="FOKO01000001">
    <property type="protein sequence ID" value="SFB82918.1"/>
    <property type="molecule type" value="Genomic_DNA"/>
</dbReference>
<reference evidence="3 5" key="1">
    <citation type="submission" date="2016-10" db="EMBL/GenBank/DDBJ databases">
        <authorList>
            <person name="Varghese N."/>
            <person name="Submissions S."/>
        </authorList>
    </citation>
    <scope>NUCLEOTIDE SEQUENCE [LARGE SCALE GENOMIC DNA]</scope>
    <source>
        <strain evidence="3 5">CGMCC 1.7012</strain>
    </source>
</reference>
<dbReference type="AlphaFoldDB" id="A0AA94H223"/>
<keyword evidence="1" id="KW-1133">Transmembrane helix</keyword>
<feature type="transmembrane region" description="Helical" evidence="1">
    <location>
        <begin position="7"/>
        <end position="27"/>
    </location>
</feature>
<keyword evidence="1" id="KW-0472">Membrane</keyword>
<gene>
    <name evidence="2" type="ORF">AWR26_15990</name>
    <name evidence="3" type="ORF">SAMN05216286_1044</name>
</gene>
<evidence type="ECO:0000313" key="2">
    <source>
        <dbReference type="EMBL" id="ANI83584.1"/>
    </source>
</evidence>